<dbReference type="EMBL" id="BTSX01000001">
    <property type="protein sequence ID" value="GMS79969.1"/>
    <property type="molecule type" value="Genomic_DNA"/>
</dbReference>
<accession>A0AAV5SB41</accession>
<protein>
    <submittedName>
        <fullName evidence="2">Uncharacterized protein</fullName>
    </submittedName>
</protein>
<feature type="compositionally biased region" description="Pro residues" evidence="1">
    <location>
        <begin position="1"/>
        <end position="19"/>
    </location>
</feature>
<feature type="compositionally biased region" description="Pro residues" evidence="1">
    <location>
        <begin position="31"/>
        <end position="40"/>
    </location>
</feature>
<evidence type="ECO:0000256" key="1">
    <source>
        <dbReference type="SAM" id="MobiDB-lite"/>
    </source>
</evidence>
<dbReference type="AlphaFoldDB" id="A0AAV5SB41"/>
<evidence type="ECO:0000313" key="3">
    <source>
        <dbReference type="Proteomes" id="UP001432027"/>
    </source>
</evidence>
<feature type="compositionally biased region" description="Low complexity" evidence="1">
    <location>
        <begin position="106"/>
        <end position="117"/>
    </location>
</feature>
<organism evidence="2 3">
    <name type="scientific">Pristionchus entomophagus</name>
    <dbReference type="NCBI Taxonomy" id="358040"/>
    <lineage>
        <taxon>Eukaryota</taxon>
        <taxon>Metazoa</taxon>
        <taxon>Ecdysozoa</taxon>
        <taxon>Nematoda</taxon>
        <taxon>Chromadorea</taxon>
        <taxon>Rhabditida</taxon>
        <taxon>Rhabditina</taxon>
        <taxon>Diplogasteromorpha</taxon>
        <taxon>Diplogasteroidea</taxon>
        <taxon>Neodiplogasteridae</taxon>
        <taxon>Pristionchus</taxon>
    </lineage>
</organism>
<feature type="region of interest" description="Disordered" evidence="1">
    <location>
        <begin position="1"/>
        <end position="43"/>
    </location>
</feature>
<proteinExistence type="predicted"/>
<sequence>STLPLPPTSMAAPLPPPSISPTTIPTLEPTPGTPAAPQPLYPFSLELLKQNPFLLGGSSTTAATSSTGAPSSPQSPTSSTPSSLNLSSALESVMASTKPVTVGAGSPSTNSTTPSPSLGSVSSPTTLLPAPVAINPTALGTPTQHLGFCFPMLPPTVSTDAFLQTLFSNYRQLLVVTECCTD</sequence>
<feature type="region of interest" description="Disordered" evidence="1">
    <location>
        <begin position="56"/>
        <end position="123"/>
    </location>
</feature>
<feature type="compositionally biased region" description="Low complexity" evidence="1">
    <location>
        <begin position="20"/>
        <end position="30"/>
    </location>
</feature>
<evidence type="ECO:0000313" key="2">
    <source>
        <dbReference type="EMBL" id="GMS79969.1"/>
    </source>
</evidence>
<name>A0AAV5SB41_9BILA</name>
<comment type="caution">
    <text evidence="2">The sequence shown here is derived from an EMBL/GenBank/DDBJ whole genome shotgun (WGS) entry which is preliminary data.</text>
</comment>
<feature type="compositionally biased region" description="Low complexity" evidence="1">
    <location>
        <begin position="56"/>
        <end position="89"/>
    </location>
</feature>
<reference evidence="2" key="1">
    <citation type="submission" date="2023-10" db="EMBL/GenBank/DDBJ databases">
        <title>Genome assembly of Pristionchus species.</title>
        <authorList>
            <person name="Yoshida K."/>
            <person name="Sommer R.J."/>
        </authorList>
    </citation>
    <scope>NUCLEOTIDE SEQUENCE</scope>
    <source>
        <strain evidence="2">RS0144</strain>
    </source>
</reference>
<gene>
    <name evidence="2" type="ORF">PENTCL1PPCAC_2144</name>
</gene>
<dbReference type="Proteomes" id="UP001432027">
    <property type="component" value="Unassembled WGS sequence"/>
</dbReference>
<keyword evidence="3" id="KW-1185">Reference proteome</keyword>
<feature type="non-terminal residue" evidence="2">
    <location>
        <position position="1"/>
    </location>
</feature>